<sequence length="605" mass="65299">MTLPGWIHGKGQLFAELDYVDLAGWHPWFDYPVALPKGKGAMRAWLSVEEGRLLNLTTDLALSDVRLRLAKNLPELRLTSLNGRLGGRLQADGFAASAKGLSLGLEDGTQVPPTDFSFDWQAAGERGSIRGSGTASRINLQRLSHLAAYLPLDANSRKLLHDYAPTGEIADLRLSFAGNTEQLKTYALRGRFSDLGLRAQGYFPGFFGISGNLEASEKGGSITLNSQHSGVDLPSVFPEPRLSFDTLSALIRWKIDFGQVDIDLAKVEFAGHDAAGSAQGHYRLGGDGPGTIDLTAALTRARGDVVWRYMPHSVGDETRQWLRRGITRGNASEAKLTLKGDLSRFPFLDGSGTFLVTAKARDVALDYAPGWPVIEHIDGTLRFAGAGMRVDAQSASLFGTRISATVAEIDDFDAANPLLTVHGKVEGPTADFFRYINTSPVSEMLERATSDMSAVGNGKLDLSLKIPLAKTEDATLEGDYQFVDNQVTVDPALPPMTAVNGLLHFTDAGISVREITGQFLGGPVKMRADTQGGRVEVLVNGSLSVAQARKHYALPVFDNLCQLARRGEGQEECGGDRCRFNAGRDFFELAAAFQQDGNRCPAATL</sequence>
<dbReference type="EMBL" id="JADJUC010000005">
    <property type="protein sequence ID" value="MBK8523785.1"/>
    <property type="molecule type" value="Genomic_DNA"/>
</dbReference>
<organism evidence="2 3">
    <name type="scientific">Candidatus Proximibacter danicus</name>
    <dbReference type="NCBI Taxonomy" id="2954365"/>
    <lineage>
        <taxon>Bacteria</taxon>
        <taxon>Pseudomonadati</taxon>
        <taxon>Pseudomonadota</taxon>
        <taxon>Betaproteobacteria</taxon>
        <taxon>Candidatus Proximibacter</taxon>
    </lineage>
</organism>
<dbReference type="Proteomes" id="UP000886689">
    <property type="component" value="Unassembled WGS sequence"/>
</dbReference>
<reference evidence="2" key="1">
    <citation type="submission" date="2020-10" db="EMBL/GenBank/DDBJ databases">
        <title>Connecting structure to function with the recovery of over 1000 high-quality activated sludge metagenome-assembled genomes encoding full-length rRNA genes using long-read sequencing.</title>
        <authorList>
            <person name="Singleton C.M."/>
            <person name="Petriglieri F."/>
            <person name="Kristensen J.M."/>
            <person name="Kirkegaard R.H."/>
            <person name="Michaelsen T.Y."/>
            <person name="Andersen M.H."/>
            <person name="Karst S.M."/>
            <person name="Dueholm M.S."/>
            <person name="Nielsen P.H."/>
            <person name="Albertsen M."/>
        </authorList>
    </citation>
    <scope>NUCLEOTIDE SEQUENCE</scope>
    <source>
        <strain evidence="2">Hirt_18-Q3-R61-65_BATAC.395</strain>
    </source>
</reference>
<protein>
    <recommendedName>
        <fullName evidence="1">YhdP central domain-containing protein</fullName>
    </recommendedName>
</protein>
<dbReference type="PANTHER" id="PTHR38690:SF1">
    <property type="entry name" value="PROTEASE"/>
    <property type="match status" value="1"/>
</dbReference>
<name>A0A9D7PQ65_9PROT</name>
<proteinExistence type="predicted"/>
<dbReference type="Pfam" id="PF13116">
    <property type="entry name" value="YhdP"/>
    <property type="match status" value="1"/>
</dbReference>
<accession>A0A9D7PQ65</accession>
<evidence type="ECO:0000259" key="1">
    <source>
        <dbReference type="Pfam" id="PF13116"/>
    </source>
</evidence>
<evidence type="ECO:0000313" key="2">
    <source>
        <dbReference type="EMBL" id="MBK8523785.1"/>
    </source>
</evidence>
<dbReference type="InterPro" id="IPR011836">
    <property type="entry name" value="YhdP"/>
</dbReference>
<comment type="caution">
    <text evidence="2">The sequence shown here is derived from an EMBL/GenBank/DDBJ whole genome shotgun (WGS) entry which is preliminary data.</text>
</comment>
<dbReference type="PANTHER" id="PTHR38690">
    <property type="entry name" value="PROTEASE-RELATED"/>
    <property type="match status" value="1"/>
</dbReference>
<gene>
    <name evidence="2" type="ORF">IPL58_06500</name>
</gene>
<feature type="domain" description="YhdP central" evidence="1">
    <location>
        <begin position="10"/>
        <end position="558"/>
    </location>
</feature>
<dbReference type="AlphaFoldDB" id="A0A9D7PQ65"/>
<evidence type="ECO:0000313" key="3">
    <source>
        <dbReference type="Proteomes" id="UP000886689"/>
    </source>
</evidence>
<dbReference type="InterPro" id="IPR025263">
    <property type="entry name" value="YhdP_central"/>
</dbReference>